<accession>A0A0F9NT48</accession>
<comment type="caution">
    <text evidence="1">The sequence shown here is derived from an EMBL/GenBank/DDBJ whole genome shotgun (WGS) entry which is preliminary data.</text>
</comment>
<gene>
    <name evidence="1" type="ORF">LCGC14_0988710</name>
</gene>
<proteinExistence type="predicted"/>
<name>A0A0F9NT48_9ZZZZ</name>
<dbReference type="EMBL" id="LAZR01003738">
    <property type="protein sequence ID" value="KKN15182.1"/>
    <property type="molecule type" value="Genomic_DNA"/>
</dbReference>
<protein>
    <submittedName>
        <fullName evidence="1">Uncharacterized protein</fullName>
    </submittedName>
</protein>
<organism evidence="1">
    <name type="scientific">marine sediment metagenome</name>
    <dbReference type="NCBI Taxonomy" id="412755"/>
    <lineage>
        <taxon>unclassified sequences</taxon>
        <taxon>metagenomes</taxon>
        <taxon>ecological metagenomes</taxon>
    </lineage>
</organism>
<sequence length="62" mass="7406">MKLKDSDIKPYFQMVLPPRTTACCYCSHFRVDNLKCKTHRDKKFTPKTMSQITCTDWQDCRD</sequence>
<evidence type="ECO:0000313" key="1">
    <source>
        <dbReference type="EMBL" id="KKN15182.1"/>
    </source>
</evidence>
<dbReference type="AlphaFoldDB" id="A0A0F9NT48"/>
<reference evidence="1" key="1">
    <citation type="journal article" date="2015" name="Nature">
        <title>Complex archaea that bridge the gap between prokaryotes and eukaryotes.</title>
        <authorList>
            <person name="Spang A."/>
            <person name="Saw J.H."/>
            <person name="Jorgensen S.L."/>
            <person name="Zaremba-Niedzwiedzka K."/>
            <person name="Martijn J."/>
            <person name="Lind A.E."/>
            <person name="van Eijk R."/>
            <person name="Schleper C."/>
            <person name="Guy L."/>
            <person name="Ettema T.J."/>
        </authorList>
    </citation>
    <scope>NUCLEOTIDE SEQUENCE</scope>
</reference>